<evidence type="ECO:0000256" key="9">
    <source>
        <dbReference type="ARBA" id="ARBA00023163"/>
    </source>
</evidence>
<keyword evidence="8" id="KW-0238">DNA-binding</keyword>
<evidence type="ECO:0000256" key="5">
    <source>
        <dbReference type="ARBA" id="ARBA00022771"/>
    </source>
</evidence>
<feature type="domain" description="C2H2-type" evidence="13">
    <location>
        <begin position="464"/>
        <end position="491"/>
    </location>
</feature>
<feature type="domain" description="C2H2-type" evidence="13">
    <location>
        <begin position="407"/>
        <end position="434"/>
    </location>
</feature>
<comment type="similarity">
    <text evidence="2">Belongs to the krueppel C2H2-type zinc-finger protein family.</text>
</comment>
<feature type="domain" description="C2H2-type" evidence="13">
    <location>
        <begin position="350"/>
        <end position="377"/>
    </location>
</feature>
<dbReference type="Proteomes" id="UP000694701">
    <property type="component" value="Unplaced"/>
</dbReference>
<evidence type="ECO:0000256" key="7">
    <source>
        <dbReference type="ARBA" id="ARBA00023015"/>
    </source>
</evidence>
<dbReference type="InterPro" id="IPR050331">
    <property type="entry name" value="Zinc_finger"/>
</dbReference>
<dbReference type="InterPro" id="IPR013087">
    <property type="entry name" value="Znf_C2H2_type"/>
</dbReference>
<dbReference type="GO" id="GO:0003677">
    <property type="term" value="F:DNA binding"/>
    <property type="evidence" value="ECO:0007669"/>
    <property type="project" value="UniProtKB-KW"/>
</dbReference>
<dbReference type="PROSITE" id="PS00028">
    <property type="entry name" value="ZINC_FINGER_C2H2_1"/>
    <property type="match status" value="9"/>
</dbReference>
<evidence type="ECO:0000256" key="10">
    <source>
        <dbReference type="ARBA" id="ARBA00023242"/>
    </source>
</evidence>
<feature type="region of interest" description="Disordered" evidence="12">
    <location>
        <begin position="1"/>
        <end position="30"/>
    </location>
</feature>
<name>A0A8C2JHZ8_CYPCA</name>
<evidence type="ECO:0000256" key="11">
    <source>
        <dbReference type="PROSITE-ProRule" id="PRU00042"/>
    </source>
</evidence>
<evidence type="ECO:0000313" key="15">
    <source>
        <dbReference type="Proteomes" id="UP000694701"/>
    </source>
</evidence>
<dbReference type="PROSITE" id="PS50157">
    <property type="entry name" value="ZINC_FINGER_C2H2_2"/>
    <property type="match status" value="10"/>
</dbReference>
<feature type="compositionally biased region" description="Polar residues" evidence="12">
    <location>
        <begin position="75"/>
        <end position="84"/>
    </location>
</feature>
<evidence type="ECO:0000256" key="4">
    <source>
        <dbReference type="ARBA" id="ARBA00022737"/>
    </source>
</evidence>
<evidence type="ECO:0000259" key="13">
    <source>
        <dbReference type="PROSITE" id="PS50157"/>
    </source>
</evidence>
<feature type="domain" description="C2H2-type" evidence="13">
    <location>
        <begin position="195"/>
        <end position="222"/>
    </location>
</feature>
<accession>A0A8C2JHZ8</accession>
<proteinExistence type="inferred from homology"/>
<reference evidence="14" key="1">
    <citation type="submission" date="2025-08" db="UniProtKB">
        <authorList>
            <consortium name="Ensembl"/>
        </authorList>
    </citation>
    <scope>IDENTIFICATION</scope>
</reference>
<evidence type="ECO:0000256" key="1">
    <source>
        <dbReference type="ARBA" id="ARBA00004123"/>
    </source>
</evidence>
<comment type="subcellular location">
    <subcellularLocation>
        <location evidence="1">Nucleus</location>
    </subcellularLocation>
</comment>
<evidence type="ECO:0000256" key="6">
    <source>
        <dbReference type="ARBA" id="ARBA00022833"/>
    </source>
</evidence>
<dbReference type="FunFam" id="3.30.160.60:FF:000045">
    <property type="entry name" value="ZFP69 zinc finger protein B"/>
    <property type="match status" value="1"/>
</dbReference>
<dbReference type="InterPro" id="IPR036236">
    <property type="entry name" value="Znf_C2H2_sf"/>
</dbReference>
<keyword evidence="9" id="KW-0804">Transcription</keyword>
<feature type="region of interest" description="Disordered" evidence="12">
    <location>
        <begin position="67"/>
        <end position="86"/>
    </location>
</feature>
<dbReference type="GO" id="GO:0010468">
    <property type="term" value="P:regulation of gene expression"/>
    <property type="evidence" value="ECO:0007669"/>
    <property type="project" value="TreeGrafter"/>
</dbReference>
<dbReference type="Pfam" id="PF00096">
    <property type="entry name" value="zf-C2H2"/>
    <property type="match status" value="7"/>
</dbReference>
<keyword evidence="6" id="KW-0862">Zinc</keyword>
<keyword evidence="7" id="KW-0805">Transcription regulation</keyword>
<dbReference type="GO" id="GO:0008270">
    <property type="term" value="F:zinc ion binding"/>
    <property type="evidence" value="ECO:0007669"/>
    <property type="project" value="UniProtKB-KW"/>
</dbReference>
<feature type="domain" description="C2H2-type" evidence="13">
    <location>
        <begin position="252"/>
        <end position="280"/>
    </location>
</feature>
<dbReference type="AlphaFoldDB" id="A0A8C2JHZ8"/>
<feature type="domain" description="C2H2-type" evidence="13">
    <location>
        <begin position="435"/>
        <end position="463"/>
    </location>
</feature>
<evidence type="ECO:0000256" key="8">
    <source>
        <dbReference type="ARBA" id="ARBA00023125"/>
    </source>
</evidence>
<keyword evidence="3" id="KW-0479">Metal-binding</keyword>
<dbReference type="FunFam" id="3.30.160.60:FF:001228">
    <property type="entry name" value="Zinc finger protein 236"/>
    <property type="match status" value="1"/>
</dbReference>
<dbReference type="SMART" id="SM00355">
    <property type="entry name" value="ZnF_C2H2"/>
    <property type="match status" value="10"/>
</dbReference>
<dbReference type="Gene3D" id="3.30.160.60">
    <property type="entry name" value="Classic Zinc Finger"/>
    <property type="match status" value="9"/>
</dbReference>
<dbReference type="PANTHER" id="PTHR16515:SF49">
    <property type="entry name" value="GASTRULA ZINC FINGER PROTEIN XLCGF49.1-LIKE-RELATED"/>
    <property type="match status" value="1"/>
</dbReference>
<evidence type="ECO:0000256" key="2">
    <source>
        <dbReference type="ARBA" id="ARBA00006991"/>
    </source>
</evidence>
<feature type="domain" description="C2H2-type" evidence="13">
    <location>
        <begin position="167"/>
        <end position="194"/>
    </location>
</feature>
<dbReference type="SUPFAM" id="SSF57667">
    <property type="entry name" value="beta-beta-alpha zinc fingers"/>
    <property type="match status" value="5"/>
</dbReference>
<dbReference type="GO" id="GO:0005634">
    <property type="term" value="C:nucleus"/>
    <property type="evidence" value="ECO:0007669"/>
    <property type="project" value="UniProtKB-SubCell"/>
</dbReference>
<feature type="domain" description="C2H2-type" evidence="13">
    <location>
        <begin position="378"/>
        <end position="405"/>
    </location>
</feature>
<dbReference type="FunFam" id="3.30.160.60:FF:001442">
    <property type="entry name" value="zinc finger protein 696"/>
    <property type="match status" value="2"/>
</dbReference>
<protein>
    <recommendedName>
        <fullName evidence="13">C2H2-type domain-containing protein</fullName>
    </recommendedName>
</protein>
<keyword evidence="10" id="KW-0539">Nucleus</keyword>
<sequence>MGEFISKGLALSSQNRSVEEPSPVATNVLPNSLPCYAEEKEREKGSCEADVDTFPQQLNSDFTPVNKADMDAQKNSHGLSSTTDNEPKSLMEITEGKHGYPSFSRGRPRKEKRIIKCEHCGRPFNHSSAYIIHLRVHTGEKPFTCQDCGKAFAQLSNLRSHRKGKPHTCPICGKVFCYKSVLNTHLRIHSGEKPYSCKVCGKSFTQACTARVHEKVHWSIRPFLCSRCGKGFSQIGCHLCKKCFGHTDTQRYSCDRCKQTFSLLSELHTHNKRTPQRVRSASPVKSSPKDFSIPRKLKKCSSLLACPLQVMATTDYDSQNNLYSVSQPIKSSYFVTQLNSTHQKSDPRKYFCPQCGRMFQHIGRLRAHMLTHSRGQSFKCIDCNRMFKNWNKFWIHQRLHRQKRGRFFCPKCGQGFRFVGLYNEHLRKHPELNAHACPFCPHTFSNAQMLKNHQQEWHHSTMPFICDICGKGFESANILKRHGVVHCSNDPMEAHYTIDPDLTWQESLPPSIKPAQNMLEEI</sequence>
<organism evidence="14 15">
    <name type="scientific">Cyprinus carpio</name>
    <name type="common">Common carp</name>
    <dbReference type="NCBI Taxonomy" id="7962"/>
    <lineage>
        <taxon>Eukaryota</taxon>
        <taxon>Metazoa</taxon>
        <taxon>Chordata</taxon>
        <taxon>Craniata</taxon>
        <taxon>Vertebrata</taxon>
        <taxon>Euteleostomi</taxon>
        <taxon>Actinopterygii</taxon>
        <taxon>Neopterygii</taxon>
        <taxon>Teleostei</taxon>
        <taxon>Ostariophysi</taxon>
        <taxon>Cypriniformes</taxon>
        <taxon>Cyprinidae</taxon>
        <taxon>Cyprininae</taxon>
        <taxon>Cyprinus</taxon>
    </lineage>
</organism>
<feature type="region of interest" description="Disordered" evidence="12">
    <location>
        <begin position="39"/>
        <end position="58"/>
    </location>
</feature>
<evidence type="ECO:0000313" key="14">
    <source>
        <dbReference type="Ensembl" id="ENSCCRP00020094599.1"/>
    </source>
</evidence>
<dbReference type="Ensembl" id="ENSCCRT00020103368.1">
    <property type="protein sequence ID" value="ENSCCRP00020094599.1"/>
    <property type="gene ID" value="ENSCCRG00020043303.1"/>
</dbReference>
<evidence type="ECO:0000256" key="12">
    <source>
        <dbReference type="SAM" id="MobiDB-lite"/>
    </source>
</evidence>
<dbReference type="PANTHER" id="PTHR16515">
    <property type="entry name" value="PR DOMAIN ZINC FINGER PROTEIN"/>
    <property type="match status" value="1"/>
</dbReference>
<keyword evidence="4" id="KW-0677">Repeat</keyword>
<feature type="domain" description="C2H2-type" evidence="13">
    <location>
        <begin position="115"/>
        <end position="142"/>
    </location>
</feature>
<feature type="domain" description="C2H2-type" evidence="13">
    <location>
        <begin position="143"/>
        <end position="168"/>
    </location>
</feature>
<evidence type="ECO:0000256" key="3">
    <source>
        <dbReference type="ARBA" id="ARBA00022723"/>
    </source>
</evidence>
<keyword evidence="5 11" id="KW-0863">Zinc-finger</keyword>